<reference evidence="1" key="1">
    <citation type="submission" date="2014-09" db="EMBL/GenBank/DDBJ databases">
        <authorList>
            <person name="Magalhaes I.L.F."/>
            <person name="Oliveira U."/>
            <person name="Santos F.R."/>
            <person name="Vidigal T.H.D.A."/>
            <person name="Brescovit A.D."/>
            <person name="Santos A.J."/>
        </authorList>
    </citation>
    <scope>NUCLEOTIDE SEQUENCE</scope>
    <source>
        <tissue evidence="1">Shoot tissue taken approximately 20 cm above the soil surface</tissue>
    </source>
</reference>
<dbReference type="EMBL" id="GBRH01249775">
    <property type="protein sequence ID" value="JAD48120.1"/>
    <property type="molecule type" value="Transcribed_RNA"/>
</dbReference>
<evidence type="ECO:0000313" key="1">
    <source>
        <dbReference type="EMBL" id="JAD48120.1"/>
    </source>
</evidence>
<protein>
    <submittedName>
        <fullName evidence="1">Uncharacterized protein</fullName>
    </submittedName>
</protein>
<sequence>METKCKKRVHWEVALVCSSSLPINGNRRFLIKWYDCHVLDLIHSARSAHTLSLPLGCRWKKEEDENRAHSKKAQDLVLLN</sequence>
<reference evidence="1" key="2">
    <citation type="journal article" date="2015" name="Data Brief">
        <title>Shoot transcriptome of the giant reed, Arundo donax.</title>
        <authorList>
            <person name="Barrero R.A."/>
            <person name="Guerrero F.D."/>
            <person name="Moolhuijzen P."/>
            <person name="Goolsby J.A."/>
            <person name="Tidwell J."/>
            <person name="Bellgard S.E."/>
            <person name="Bellgard M.I."/>
        </authorList>
    </citation>
    <scope>NUCLEOTIDE SEQUENCE</scope>
    <source>
        <tissue evidence="1">Shoot tissue taken approximately 20 cm above the soil surface</tissue>
    </source>
</reference>
<proteinExistence type="predicted"/>
<accession>A0A0A9AGT6</accession>
<dbReference type="AlphaFoldDB" id="A0A0A9AGT6"/>
<organism evidence="1">
    <name type="scientific">Arundo donax</name>
    <name type="common">Giant reed</name>
    <name type="synonym">Donax arundinaceus</name>
    <dbReference type="NCBI Taxonomy" id="35708"/>
    <lineage>
        <taxon>Eukaryota</taxon>
        <taxon>Viridiplantae</taxon>
        <taxon>Streptophyta</taxon>
        <taxon>Embryophyta</taxon>
        <taxon>Tracheophyta</taxon>
        <taxon>Spermatophyta</taxon>
        <taxon>Magnoliopsida</taxon>
        <taxon>Liliopsida</taxon>
        <taxon>Poales</taxon>
        <taxon>Poaceae</taxon>
        <taxon>PACMAD clade</taxon>
        <taxon>Arundinoideae</taxon>
        <taxon>Arundineae</taxon>
        <taxon>Arundo</taxon>
    </lineage>
</organism>
<name>A0A0A9AGT6_ARUDO</name>